<dbReference type="InterPro" id="IPR043146">
    <property type="entry name" value="Penicillin_amidase_N_B-knob"/>
</dbReference>
<gene>
    <name evidence="9" type="ORF">I2H31_20510</name>
</gene>
<keyword evidence="10" id="KW-1185">Reference proteome</keyword>
<keyword evidence="5" id="KW-1133">Transmembrane helix</keyword>
<dbReference type="CDD" id="cd03747">
    <property type="entry name" value="Ntn_PGA_like"/>
    <property type="match status" value="1"/>
</dbReference>
<evidence type="ECO:0000256" key="6">
    <source>
        <dbReference type="ARBA" id="ARBA00023136"/>
    </source>
</evidence>
<dbReference type="InterPro" id="IPR002692">
    <property type="entry name" value="S45"/>
</dbReference>
<dbReference type="Gene3D" id="1.10.1400.10">
    <property type="match status" value="1"/>
</dbReference>
<evidence type="ECO:0000313" key="9">
    <source>
        <dbReference type="EMBL" id="MBF9223499.1"/>
    </source>
</evidence>
<comment type="similarity">
    <text evidence="2">Belongs to the peptidase S45 family.</text>
</comment>
<dbReference type="Pfam" id="PF01804">
    <property type="entry name" value="Penicil_amidase"/>
    <property type="match status" value="1"/>
</dbReference>
<dbReference type="NCBIfam" id="TIGR01352">
    <property type="entry name" value="tonB_Cterm"/>
    <property type="match status" value="1"/>
</dbReference>
<evidence type="ECO:0000256" key="1">
    <source>
        <dbReference type="ARBA" id="ARBA00004167"/>
    </source>
</evidence>
<dbReference type="InterPro" id="IPR023343">
    <property type="entry name" value="Penicillin_amidase_dom1"/>
</dbReference>
<comment type="subcellular location">
    <subcellularLocation>
        <location evidence="1">Membrane</location>
        <topology evidence="1">Single-pass membrane protein</topology>
    </subcellularLocation>
</comment>
<comment type="caution">
    <text evidence="9">The sequence shown here is derived from an EMBL/GenBank/DDBJ whole genome shotgun (WGS) entry which is preliminary data.</text>
</comment>
<dbReference type="PANTHER" id="PTHR34218:SF4">
    <property type="entry name" value="ACYL-HOMOSERINE LACTONE ACYLASE QUIP"/>
    <property type="match status" value="1"/>
</dbReference>
<evidence type="ECO:0000256" key="3">
    <source>
        <dbReference type="ARBA" id="ARBA00022692"/>
    </source>
</evidence>
<sequence>MIKALLALATSLTLVWVLNTKHGDFPPLGKLLSPYRGFWQNGERPGDFPAQQTLALAGLQAPVTVRYDDHRVPHVFAQNDHDLYFAQGYLTARDRLWQMDFVTHVAAGRLAEIVGPARLETDRFFRRMGLPFGAANSLKVMMADPTTRVVLDSYSAGVNAYIGQLTPSTLPFEYKLLDYQPEPWEPLKCALLLKYMAWDLSGRTDDLRMSNILRKYGPAVTKDLFPDYPTREDPIVPVGAPLDFKPLAAPPVPKSFEAAYAAQQLRDEPDPELGSNNFAVSGEKSASGYPLLANDPHLQLNLPSIWYQVQLSAPGVNVYGVTIPGAPTVIIGFNEQAAWGVTNVAADVLDFYQLKFKDKTMREYWHDGRWKPVRRVVEHIKVRGQPDRLDTVLYTHHGPVVYDKPEKPFLNQTPIAHAMRWTAHDGANEVLTFYQLNRARSYADYTAALTSYGSPAQNFIFADNERDIAIWPNGRFPLKWRDQGKFILDGTDPAYDWQGWIPQAQNPHVKNPARGFVSSANQFSAGPDYPYYLNWSFGSYERGHRINERLAAMTQVTPDSLRQLQNDVLDLNAQLMLPRLLALVSEHGTTPPANSPEGRVLAEMRRWRYQYTADAIGPSVFNLWYNDLVKRLWDDEFPLTPDGPAFRYPARDRTNNLILNEPASPWIDDRRTTAKETLPQLALQSLRFATDSLTRKFGPLSPKWRWASQKSTDVPHLLQLPGFGQMDVDCGGGAGIVNATSERNGPSWRMVVALGPQVKAYGVYPGGQSGNPGSPFYNNMLETWRVGKLDELVFLRSADEANPRVPTAWTLQGSGAHTTSRVHSPAPASEAGTIVCSFPGMPHLPSGGNAALAEALAKHLVYPAAAVRNNIEGRVFVGFTVEANGSVRNAKVLKGIGSGCDQAALATVRQLPRFVPAHEGGRPVATSFTVPITFKLD</sequence>
<evidence type="ECO:0000259" key="8">
    <source>
        <dbReference type="PROSITE" id="PS52015"/>
    </source>
</evidence>
<keyword evidence="6" id="KW-0472">Membrane</keyword>
<evidence type="ECO:0000256" key="7">
    <source>
        <dbReference type="ARBA" id="ARBA00023145"/>
    </source>
</evidence>
<dbReference type="PIRSF" id="PIRSF001227">
    <property type="entry name" value="Pen_acylase"/>
    <property type="match status" value="1"/>
</dbReference>
<dbReference type="RefSeq" id="WP_196294926.1">
    <property type="nucleotide sequence ID" value="NZ_JADQDM010000015.1"/>
</dbReference>
<dbReference type="InterPro" id="IPR006260">
    <property type="entry name" value="TonB/TolA_C"/>
</dbReference>
<dbReference type="PROSITE" id="PS52015">
    <property type="entry name" value="TONB_CTD"/>
    <property type="match status" value="1"/>
</dbReference>
<dbReference type="Gene3D" id="3.60.20.10">
    <property type="entry name" value="Glutamine Phosphoribosylpyrophosphate, subunit 1, domain 1"/>
    <property type="match status" value="1"/>
</dbReference>
<accession>A0ABS0IAG9</accession>
<keyword evidence="7" id="KW-0865">Zymogen</keyword>
<evidence type="ECO:0000313" key="10">
    <source>
        <dbReference type="Proteomes" id="UP000618931"/>
    </source>
</evidence>
<evidence type="ECO:0000256" key="2">
    <source>
        <dbReference type="ARBA" id="ARBA00006586"/>
    </source>
</evidence>
<organism evidence="9 10">
    <name type="scientific">Hymenobacter ruricola</name>
    <dbReference type="NCBI Taxonomy" id="2791023"/>
    <lineage>
        <taxon>Bacteria</taxon>
        <taxon>Pseudomonadati</taxon>
        <taxon>Bacteroidota</taxon>
        <taxon>Cytophagia</taxon>
        <taxon>Cytophagales</taxon>
        <taxon>Hymenobacteraceae</taxon>
        <taxon>Hymenobacter</taxon>
    </lineage>
</organism>
<keyword evidence="3" id="KW-0812">Transmembrane</keyword>
<name>A0ABS0IAG9_9BACT</name>
<proteinExistence type="inferred from homology"/>
<dbReference type="Proteomes" id="UP000618931">
    <property type="component" value="Unassembled WGS sequence"/>
</dbReference>
<dbReference type="InterPro" id="IPR014395">
    <property type="entry name" value="Pen/GL7ACA/AHL_acylase"/>
</dbReference>
<dbReference type="InterPro" id="IPR029055">
    <property type="entry name" value="Ntn_hydrolases_N"/>
</dbReference>
<keyword evidence="4" id="KW-0378">Hydrolase</keyword>
<feature type="domain" description="TonB C-terminal" evidence="8">
    <location>
        <begin position="847"/>
        <end position="937"/>
    </location>
</feature>
<dbReference type="EMBL" id="JADQDM010000015">
    <property type="protein sequence ID" value="MBF9223499.1"/>
    <property type="molecule type" value="Genomic_DNA"/>
</dbReference>
<dbReference type="SUPFAM" id="SSF74653">
    <property type="entry name" value="TolA/TonB C-terminal domain"/>
    <property type="match status" value="1"/>
</dbReference>
<dbReference type="Pfam" id="PF03544">
    <property type="entry name" value="TonB_C"/>
    <property type="match status" value="1"/>
</dbReference>
<dbReference type="InterPro" id="IPR043147">
    <property type="entry name" value="Penicillin_amidase_A-knob"/>
</dbReference>
<evidence type="ECO:0000256" key="5">
    <source>
        <dbReference type="ARBA" id="ARBA00022989"/>
    </source>
</evidence>
<dbReference type="InterPro" id="IPR037682">
    <property type="entry name" value="TonB_C"/>
</dbReference>
<reference evidence="9 10" key="1">
    <citation type="submission" date="2020-11" db="EMBL/GenBank/DDBJ databases">
        <authorList>
            <person name="Kim M.K."/>
        </authorList>
    </citation>
    <scope>NUCLEOTIDE SEQUENCE [LARGE SCALE GENOMIC DNA]</scope>
    <source>
        <strain evidence="9 10">BT662</strain>
    </source>
</reference>
<evidence type="ECO:0000256" key="4">
    <source>
        <dbReference type="ARBA" id="ARBA00022801"/>
    </source>
</evidence>
<protein>
    <submittedName>
        <fullName evidence="9">TonB family protein</fullName>
    </submittedName>
</protein>
<dbReference type="Gene3D" id="3.30.1150.10">
    <property type="match status" value="1"/>
</dbReference>
<dbReference type="PANTHER" id="PTHR34218">
    <property type="entry name" value="PEPTIDASE S45 PENICILLIN AMIDASE"/>
    <property type="match status" value="1"/>
</dbReference>
<dbReference type="Gene3D" id="1.10.439.10">
    <property type="entry name" value="Penicillin Amidohydrolase, domain 1"/>
    <property type="match status" value="1"/>
</dbReference>
<dbReference type="SUPFAM" id="SSF56235">
    <property type="entry name" value="N-terminal nucleophile aminohydrolases (Ntn hydrolases)"/>
    <property type="match status" value="1"/>
</dbReference>
<dbReference type="Gene3D" id="2.30.120.10">
    <property type="match status" value="1"/>
</dbReference>